<keyword evidence="2" id="KW-1185">Reference proteome</keyword>
<dbReference type="EMBL" id="CM042033">
    <property type="protein sequence ID" value="KAI3773429.1"/>
    <property type="molecule type" value="Genomic_DNA"/>
</dbReference>
<organism evidence="1 2">
    <name type="scientific">Smallanthus sonchifolius</name>
    <dbReference type="NCBI Taxonomy" id="185202"/>
    <lineage>
        <taxon>Eukaryota</taxon>
        <taxon>Viridiplantae</taxon>
        <taxon>Streptophyta</taxon>
        <taxon>Embryophyta</taxon>
        <taxon>Tracheophyta</taxon>
        <taxon>Spermatophyta</taxon>
        <taxon>Magnoliopsida</taxon>
        <taxon>eudicotyledons</taxon>
        <taxon>Gunneridae</taxon>
        <taxon>Pentapetalae</taxon>
        <taxon>asterids</taxon>
        <taxon>campanulids</taxon>
        <taxon>Asterales</taxon>
        <taxon>Asteraceae</taxon>
        <taxon>Asteroideae</taxon>
        <taxon>Heliantheae alliance</taxon>
        <taxon>Millerieae</taxon>
        <taxon>Smallanthus</taxon>
    </lineage>
</organism>
<accession>A0ACB9FQA5</accession>
<dbReference type="Proteomes" id="UP001056120">
    <property type="component" value="Linkage Group LG16"/>
</dbReference>
<protein>
    <submittedName>
        <fullName evidence="1">Uncharacterized protein</fullName>
    </submittedName>
</protein>
<evidence type="ECO:0000313" key="1">
    <source>
        <dbReference type="EMBL" id="KAI3773429.1"/>
    </source>
</evidence>
<comment type="caution">
    <text evidence="1">The sequence shown here is derived from an EMBL/GenBank/DDBJ whole genome shotgun (WGS) entry which is preliminary data.</text>
</comment>
<reference evidence="1 2" key="2">
    <citation type="journal article" date="2022" name="Mol. Ecol. Resour.">
        <title>The genomes of chicory, endive, great burdock and yacon provide insights into Asteraceae paleo-polyploidization history and plant inulin production.</title>
        <authorList>
            <person name="Fan W."/>
            <person name="Wang S."/>
            <person name="Wang H."/>
            <person name="Wang A."/>
            <person name="Jiang F."/>
            <person name="Liu H."/>
            <person name="Zhao H."/>
            <person name="Xu D."/>
            <person name="Zhang Y."/>
        </authorList>
    </citation>
    <scope>NUCLEOTIDE SEQUENCE [LARGE SCALE GENOMIC DNA]</scope>
    <source>
        <strain evidence="2">cv. Yunnan</strain>
        <tissue evidence="1">Leaves</tissue>
    </source>
</reference>
<gene>
    <name evidence="1" type="ORF">L1987_47958</name>
</gene>
<proteinExistence type="predicted"/>
<sequence>MFLHWRHPWDTATATPRYSRLRDSDLRLPDLPLSNRLILSFIYDFSIRYVAPSSLVQSAFIKGRQMFNLARRATFLLRQVPTWYSAQVLACCVGVKHLVAEFVPKGSLGKDSSKRMGLYDHRPLELNEDDYARLCPCPNFVHHHCSLHSPPPRRPSTTQSLLAAAADCCCSGHITGILWES</sequence>
<name>A0ACB9FQA5_9ASTR</name>
<evidence type="ECO:0000313" key="2">
    <source>
        <dbReference type="Proteomes" id="UP001056120"/>
    </source>
</evidence>
<reference evidence="2" key="1">
    <citation type="journal article" date="2022" name="Mol. Ecol. Resour.">
        <title>The genomes of chicory, endive, great burdock and yacon provide insights into Asteraceae palaeo-polyploidization history and plant inulin production.</title>
        <authorList>
            <person name="Fan W."/>
            <person name="Wang S."/>
            <person name="Wang H."/>
            <person name="Wang A."/>
            <person name="Jiang F."/>
            <person name="Liu H."/>
            <person name="Zhao H."/>
            <person name="Xu D."/>
            <person name="Zhang Y."/>
        </authorList>
    </citation>
    <scope>NUCLEOTIDE SEQUENCE [LARGE SCALE GENOMIC DNA]</scope>
    <source>
        <strain evidence="2">cv. Yunnan</strain>
    </source>
</reference>